<evidence type="ECO:0000313" key="1">
    <source>
        <dbReference type="EMBL" id="SCB70078.1"/>
    </source>
</evidence>
<sequence length="31" mass="3533">MLPGFIAGYLISFLIKQIKKRVPEGLDLMIQ</sequence>
<proteinExistence type="predicted"/>
<dbReference type="EMBL" id="FMAK01000051">
    <property type="protein sequence ID" value="SCB70078.1"/>
    <property type="molecule type" value="Genomic_DNA"/>
</dbReference>
<accession>A0A1G4EQG3</accession>
<gene>
    <name evidence="1" type="ORF">BWGO95_04246</name>
</gene>
<name>A0A1G4EQG3_BACMY</name>
<reference evidence="1 2" key="1">
    <citation type="submission" date="2016-08" db="EMBL/GenBank/DDBJ databases">
        <authorList>
            <person name="Seilhamer J.J."/>
        </authorList>
    </citation>
    <scope>NUCLEOTIDE SEQUENCE [LARGE SCALE GENOMIC DNA]</scope>
    <source>
        <strain evidence="1 2">SDA_GO95</strain>
    </source>
</reference>
<dbReference type="Proteomes" id="UP000195696">
    <property type="component" value="Unassembled WGS sequence"/>
</dbReference>
<protein>
    <submittedName>
        <fullName evidence="1">Uncharacterized protein</fullName>
    </submittedName>
</protein>
<evidence type="ECO:0000313" key="2">
    <source>
        <dbReference type="Proteomes" id="UP000195696"/>
    </source>
</evidence>
<dbReference type="AlphaFoldDB" id="A0A1G4EQG3"/>
<organism evidence="1 2">
    <name type="scientific">Bacillus mycoides</name>
    <dbReference type="NCBI Taxonomy" id="1405"/>
    <lineage>
        <taxon>Bacteria</taxon>
        <taxon>Bacillati</taxon>
        <taxon>Bacillota</taxon>
        <taxon>Bacilli</taxon>
        <taxon>Bacillales</taxon>
        <taxon>Bacillaceae</taxon>
        <taxon>Bacillus</taxon>
        <taxon>Bacillus cereus group</taxon>
    </lineage>
</organism>